<dbReference type="PROSITE" id="PS50968">
    <property type="entry name" value="BIOTINYL_LIPOYL"/>
    <property type="match status" value="1"/>
</dbReference>
<evidence type="ECO:0000256" key="4">
    <source>
        <dbReference type="PIRSR" id="PIRSR617453-50"/>
    </source>
</evidence>
<dbReference type="RefSeq" id="WP_098037464.1">
    <property type="nucleotide sequence ID" value="NZ_CWGJ01000005.1"/>
</dbReference>
<dbReference type="InterPro" id="IPR003016">
    <property type="entry name" value="2-oxoA_DH_lipoyl-BS"/>
</dbReference>
<dbReference type="InterPro" id="IPR033753">
    <property type="entry name" value="GCV_H/Fam206"/>
</dbReference>
<evidence type="ECO:0000256" key="1">
    <source>
        <dbReference type="ARBA" id="ARBA00009249"/>
    </source>
</evidence>
<sequence length="122" mass="13573">MVRKYSDTHEWIDIQETKATVGISRFAAKELGDIVFVDLPEVGRTIQVKEVAAVLESTKAAADVYAPLTGTVTEVNAKLKEAPELLSEDPEQAGWLYKIDFQQKEELNALMDEAAYQKMLGN</sequence>
<dbReference type="PANTHER" id="PTHR11715:SF3">
    <property type="entry name" value="GLYCINE CLEAVAGE SYSTEM H PROTEIN-RELATED"/>
    <property type="match status" value="1"/>
</dbReference>
<organism evidence="6 7">
    <name type="scientific">Estrella lausannensis</name>
    <dbReference type="NCBI Taxonomy" id="483423"/>
    <lineage>
        <taxon>Bacteria</taxon>
        <taxon>Pseudomonadati</taxon>
        <taxon>Chlamydiota</taxon>
        <taxon>Chlamydiia</taxon>
        <taxon>Parachlamydiales</taxon>
        <taxon>Candidatus Criblamydiaceae</taxon>
        <taxon>Estrella</taxon>
    </lineage>
</organism>
<dbReference type="Gene3D" id="2.40.50.100">
    <property type="match status" value="1"/>
</dbReference>
<protein>
    <recommendedName>
        <fullName evidence="3">Glycine cleavage system H protein</fullName>
    </recommendedName>
</protein>
<dbReference type="NCBIfam" id="NF002270">
    <property type="entry name" value="PRK01202.1"/>
    <property type="match status" value="1"/>
</dbReference>
<dbReference type="GO" id="GO:0009249">
    <property type="term" value="P:protein lipoylation"/>
    <property type="evidence" value="ECO:0007669"/>
    <property type="project" value="TreeGrafter"/>
</dbReference>
<dbReference type="SUPFAM" id="SSF51230">
    <property type="entry name" value="Single hybrid motif"/>
    <property type="match status" value="1"/>
</dbReference>
<evidence type="ECO:0000256" key="3">
    <source>
        <dbReference type="HAMAP-Rule" id="MF_00272"/>
    </source>
</evidence>
<name>A0A0H5DN18_9BACT</name>
<evidence type="ECO:0000313" key="7">
    <source>
        <dbReference type="Proteomes" id="UP000220251"/>
    </source>
</evidence>
<comment type="subunit">
    <text evidence="3">The glycine cleavage system is composed of four proteins: P, T, L and H.</text>
</comment>
<dbReference type="NCBIfam" id="TIGR00527">
    <property type="entry name" value="gcvH"/>
    <property type="match status" value="1"/>
</dbReference>
<comment type="cofactor">
    <cofactor evidence="3">
        <name>(R)-lipoate</name>
        <dbReference type="ChEBI" id="CHEBI:83088"/>
    </cofactor>
    <text evidence="3">Binds 1 lipoyl cofactor covalently.</text>
</comment>
<comment type="function">
    <text evidence="3">The glycine cleavage system catalyzes the degradation of glycine. The H protein shuttles the methylamine group of glycine from the P protein to the T protein.</text>
</comment>
<evidence type="ECO:0000259" key="5">
    <source>
        <dbReference type="PROSITE" id="PS50968"/>
    </source>
</evidence>
<keyword evidence="2 3" id="KW-0450">Lipoyl</keyword>
<reference evidence="7" key="1">
    <citation type="submission" date="2015-06" db="EMBL/GenBank/DDBJ databases">
        <authorList>
            <person name="Bertelli C."/>
        </authorList>
    </citation>
    <scope>NUCLEOTIDE SEQUENCE [LARGE SCALE GENOMIC DNA]</scope>
    <source>
        <strain evidence="7">CRIB-30</strain>
    </source>
</reference>
<dbReference type="PROSITE" id="PS00189">
    <property type="entry name" value="LIPOYL"/>
    <property type="match status" value="1"/>
</dbReference>
<comment type="similarity">
    <text evidence="1 3">Belongs to the GcvH family.</text>
</comment>
<dbReference type="AlphaFoldDB" id="A0A0H5DN18"/>
<dbReference type="Proteomes" id="UP000220251">
    <property type="component" value="Unassembled WGS sequence"/>
</dbReference>
<dbReference type="InterPro" id="IPR017453">
    <property type="entry name" value="GCV_H_sub"/>
</dbReference>
<proteinExistence type="inferred from homology"/>
<dbReference type="GO" id="GO:0019464">
    <property type="term" value="P:glycine decarboxylation via glycine cleavage system"/>
    <property type="evidence" value="ECO:0007669"/>
    <property type="project" value="UniProtKB-UniRule"/>
</dbReference>
<evidence type="ECO:0000256" key="2">
    <source>
        <dbReference type="ARBA" id="ARBA00022823"/>
    </source>
</evidence>
<dbReference type="InterPro" id="IPR002930">
    <property type="entry name" value="GCV_H"/>
</dbReference>
<dbReference type="EMBL" id="CWGJ01000005">
    <property type="protein sequence ID" value="CRX37601.1"/>
    <property type="molecule type" value="Genomic_DNA"/>
</dbReference>
<dbReference type="Pfam" id="PF01597">
    <property type="entry name" value="GCV_H"/>
    <property type="match status" value="1"/>
</dbReference>
<accession>A0A0H5DN18</accession>
<evidence type="ECO:0000313" key="6">
    <source>
        <dbReference type="EMBL" id="CRX37601.1"/>
    </source>
</evidence>
<dbReference type="GO" id="GO:0005829">
    <property type="term" value="C:cytosol"/>
    <property type="evidence" value="ECO:0007669"/>
    <property type="project" value="TreeGrafter"/>
</dbReference>
<dbReference type="OrthoDB" id="9796712at2"/>
<dbReference type="InterPro" id="IPR000089">
    <property type="entry name" value="Biotin_lipoyl"/>
</dbReference>
<gene>
    <name evidence="3 6" type="primary">gcvH</name>
    <name evidence="6" type="ORF">ELAC_0240</name>
</gene>
<dbReference type="CDD" id="cd06848">
    <property type="entry name" value="GCS_H"/>
    <property type="match status" value="1"/>
</dbReference>
<feature type="domain" description="Lipoyl-binding" evidence="5">
    <location>
        <begin position="18"/>
        <end position="100"/>
    </location>
</feature>
<dbReference type="PANTHER" id="PTHR11715">
    <property type="entry name" value="GLYCINE CLEAVAGE SYSTEM H PROTEIN"/>
    <property type="match status" value="1"/>
</dbReference>
<dbReference type="GO" id="GO:0005960">
    <property type="term" value="C:glycine cleavage complex"/>
    <property type="evidence" value="ECO:0007669"/>
    <property type="project" value="InterPro"/>
</dbReference>
<dbReference type="InterPro" id="IPR011053">
    <property type="entry name" value="Single_hybrid_motif"/>
</dbReference>
<keyword evidence="7" id="KW-1185">Reference proteome</keyword>
<feature type="modified residue" description="N6-lipoyllysine" evidence="3 4">
    <location>
        <position position="59"/>
    </location>
</feature>
<dbReference type="HAMAP" id="MF_00272">
    <property type="entry name" value="GcvH"/>
    <property type="match status" value="1"/>
</dbReference>